<dbReference type="STRING" id="44251.PDUR_17505"/>
<accession>A0A089HS03</accession>
<evidence type="ECO:0000313" key="1">
    <source>
        <dbReference type="EMBL" id="AIQ13515.1"/>
    </source>
</evidence>
<dbReference type="EMBL" id="CP009288">
    <property type="protein sequence ID" value="AIQ13515.1"/>
    <property type="molecule type" value="Genomic_DNA"/>
</dbReference>
<reference evidence="1 2" key="1">
    <citation type="submission" date="2014-08" db="EMBL/GenBank/DDBJ databases">
        <title>Comparative genomics of the Paenibacillus odorifer group.</title>
        <authorList>
            <person name="den Bakker H.C."/>
            <person name="Tsai Y.-C."/>
            <person name="Martin N."/>
            <person name="Korlach J."/>
            <person name="Wiedmann M."/>
        </authorList>
    </citation>
    <scope>NUCLEOTIDE SEQUENCE [LARGE SCALE GENOMIC DNA]</scope>
    <source>
        <strain evidence="1 2">DSM 1735</strain>
    </source>
</reference>
<keyword evidence="2" id="KW-1185">Reference proteome</keyword>
<dbReference type="Proteomes" id="UP000029409">
    <property type="component" value="Chromosome"/>
</dbReference>
<proteinExistence type="predicted"/>
<dbReference type="AlphaFoldDB" id="A0A089HS03"/>
<name>A0A089HS03_PAEDU</name>
<protein>
    <submittedName>
        <fullName evidence="1">Uncharacterized protein</fullName>
    </submittedName>
</protein>
<evidence type="ECO:0000313" key="2">
    <source>
        <dbReference type="Proteomes" id="UP000029409"/>
    </source>
</evidence>
<gene>
    <name evidence="1" type="ORF">PDUR_17505</name>
</gene>
<dbReference type="eggNOG" id="ENOG503493E">
    <property type="taxonomic scope" value="Bacteria"/>
</dbReference>
<organism evidence="1 2">
    <name type="scientific">Paenibacillus durus</name>
    <name type="common">Paenibacillus azotofixans</name>
    <dbReference type="NCBI Taxonomy" id="44251"/>
    <lineage>
        <taxon>Bacteria</taxon>
        <taxon>Bacillati</taxon>
        <taxon>Bacillota</taxon>
        <taxon>Bacilli</taxon>
        <taxon>Bacillales</taxon>
        <taxon>Paenibacillaceae</taxon>
        <taxon>Paenibacillus</taxon>
    </lineage>
</organism>
<dbReference type="KEGG" id="pdu:PDUR_17505"/>
<sequence length="184" mass="19961">MNRTWWIGAAMLVTAVSAALLPRMESLHSSMLGEHRIVETLSSAKDGIILGDANLVDSVGSLPFSMSIGSVGLEDGVLSLDLKVTDSRLEPREVYADMAKAFLFAFRDTENIDQVMLRVIAEDKWLGTARLLLAADARRQELSGELLSELQTAGNLPLTGGLKAAFRISETSLWKNQFIPPSSG</sequence>